<evidence type="ECO:0000256" key="14">
    <source>
        <dbReference type="ARBA" id="ARBA00023277"/>
    </source>
</evidence>
<dbReference type="InterPro" id="IPR022683">
    <property type="entry name" value="Calpain_III"/>
</dbReference>
<keyword evidence="13 19" id="KW-0472">Membrane</keyword>
<dbReference type="Gene3D" id="2.60.120.380">
    <property type="match status" value="1"/>
</dbReference>
<evidence type="ECO:0000313" key="23">
    <source>
        <dbReference type="EMBL" id="KAF5905407.1"/>
    </source>
</evidence>
<comment type="pathway">
    <text evidence="3 19">Glycan biosynthesis; glycogen metabolism.</text>
</comment>
<dbReference type="Gene3D" id="2.60.40.150">
    <property type="entry name" value="C2 domain"/>
    <property type="match status" value="1"/>
</dbReference>
<evidence type="ECO:0000256" key="3">
    <source>
        <dbReference type="ARBA" id="ARBA00005131"/>
    </source>
</evidence>
<evidence type="ECO:0000256" key="19">
    <source>
        <dbReference type="RuleBase" id="RU364123"/>
    </source>
</evidence>
<dbReference type="SUPFAM" id="SSF49758">
    <property type="entry name" value="Calpain large subunit, middle domain (domain III)"/>
    <property type="match status" value="1"/>
</dbReference>
<feature type="active site" evidence="17 18">
    <location>
        <position position="1492"/>
    </location>
</feature>
<feature type="domain" description="Calpain catalytic" evidence="22">
    <location>
        <begin position="1233"/>
        <end position="1551"/>
    </location>
</feature>
<dbReference type="Gene3D" id="1.50.10.10">
    <property type="match status" value="1"/>
</dbReference>
<dbReference type="SUPFAM" id="SSF49562">
    <property type="entry name" value="C2 domain (Calcium/lipid-binding domain, CaLB)"/>
    <property type="match status" value="1"/>
</dbReference>
<name>A0A8J4UTB1_CLAMG</name>
<evidence type="ECO:0000256" key="16">
    <source>
        <dbReference type="ARBA" id="ARBA00023289"/>
    </source>
</evidence>
<keyword evidence="7" id="KW-0597">Phosphoprotein</keyword>
<dbReference type="SMART" id="SM00239">
    <property type="entry name" value="C2"/>
    <property type="match status" value="1"/>
</dbReference>
<dbReference type="UniPathway" id="UPA00163"/>
<evidence type="ECO:0000256" key="15">
    <source>
        <dbReference type="ARBA" id="ARBA00023288"/>
    </source>
</evidence>
<dbReference type="InterPro" id="IPR022682">
    <property type="entry name" value="Calpain_domain_III"/>
</dbReference>
<dbReference type="GO" id="GO:0005964">
    <property type="term" value="C:phosphorylase kinase complex"/>
    <property type="evidence" value="ECO:0007669"/>
    <property type="project" value="TreeGrafter"/>
</dbReference>
<keyword evidence="9 18" id="KW-0645">Protease</keyword>
<dbReference type="GO" id="GO:0006508">
    <property type="term" value="P:proteolysis"/>
    <property type="evidence" value="ECO:0007669"/>
    <property type="project" value="UniProtKB-KW"/>
</dbReference>
<evidence type="ECO:0000256" key="9">
    <source>
        <dbReference type="ARBA" id="ARBA00022670"/>
    </source>
</evidence>
<keyword evidence="12 19" id="KW-0112">Calmodulin-binding</keyword>
<dbReference type="InterPro" id="IPR012341">
    <property type="entry name" value="6hp_glycosidase-like_sf"/>
</dbReference>
<dbReference type="Proteomes" id="UP000727407">
    <property type="component" value="Unassembled WGS sequence"/>
</dbReference>
<keyword evidence="16 19" id="KW-0636">Prenylation</keyword>
<comment type="subcellular location">
    <subcellularLocation>
        <location evidence="2 19">Cell membrane</location>
        <topology evidence="2 19">Lipid-anchor</topology>
        <orientation evidence="2 19">Cytoplasmic side</orientation>
    </subcellularLocation>
</comment>
<feature type="region of interest" description="Disordered" evidence="20">
    <location>
        <begin position="1607"/>
        <end position="1667"/>
    </location>
</feature>
<feature type="active site" evidence="17 18">
    <location>
        <position position="1460"/>
    </location>
</feature>
<dbReference type="CDD" id="cd00044">
    <property type="entry name" value="CysPc"/>
    <property type="match status" value="1"/>
</dbReference>
<sequence>MRSRSNSGVKLDNYARIIQQTILRHQDPVTGLLPASKEQPDAWVRDNVYSIISVWALSLAYRKNADRDEDKAKAYELEQSVVKLMRGLLQCIMRQLDKVEKFKYSKSTMDCLHAKYNTCTCATVVGDTEWGHLQMDATSLFLLFLAQMTASGLHIVYTQDEVDVIQNLMFYVEAAYKVADFGMWERGDKTNQGIPELNASSVGMAKAALEALDDLNLFGAKGGPSSVVHTLPDDIQHCQSILNSMLPRASTSKEVDAGVLAIISYPAFAVEDMELVNITKEEIISKLQGRYGCCRFLRDGHKTPKEDPTRLYYESAELKLFENIECEWPLFWTYLILDGIFINSQEQVQEYREALDGILIKQKDGIRLLPELYSVPPDRVDEEYMNPHSVERIPMGKCPLKWGQSLYILGSLLAEGFLAPGEIDPLNRRFSTIPKPDVVVQVCILAENDEIKELLLKNGISVDTVTDIHPIRVQPSRVLSHIYARLGRNQRLGLTGRPYRRIGVLGTSKLYIIRNTIFTFTPQFIDHQQFYLALDNRMIVEMLRTDLSYLSSRWRMTGRPTVTFPVSQTMLTENHTDLDPVVLATLKKLQDGYYGGARIQTGKLSEFLTTSCFAHLSFLDSGKSRSSMSWGEDEDEEYSFHSEGTVNDLSISDDGDDLAQYLDQLLATAVPRRRMRSEDNASGLGRFRAAANQTREMVSLVNKAKDLQLHNVQMYLPTKLFRSPQPSLNLKDSSRSESSQSPQIFVSSDFNLPRDADGAVDYMALVQLLKDTQGLQDQADILYILFKDKGMDWDTQLHGKGTTVHHLLMELYEKAGDLRCWGLIRMISGMLRKKVEELDWACSDLLAHQKHLTVGLPPEPREKTITAPMPPDLLVKLIDEASENNITISILTQEIMVYLAMNIRTQPGLFSEMFRLRIGLIIQVMATELAQSLNCSDEEATESLMSLSPSEMKNLLHHILSGKEFGVQRHVDTGVSPAISIHEVGHVGATKSERAGISKLKSDMKLLEDRRLSWATQSKTFLGQSFDIDTTESVQRLSSFESFDGSVSAPVALDSRQGQWLRRRRLDGALNRVPVGFYQKVWKILQKCHGLSIEGFVLPSSTTREMTPGEIKFAVHVETVLNRVPQPEYRQLLVEAILVLTMLADVDIQSFGSIIHVEKIVHIANDMFYQDQKALNAEEHILERDTATGICRLLYDSAPSGRFGTMTMPQRVSQFHGQNYHKLKQACLRHGALFKDPHFPACTQSLFYKRAPPPGLTWKRPRELCKDPRLFVDGISTRDLHQGSLGNCWMVAATSCLATEPSLWKKVIPDHMEQEWNPKCPHLYAGIFHFHFWRLGQWIDVVVDDRLPVSEDGTLLFCRSATPREFWSALLEKAYAKLNGCYEALEGGNTAEALVDFTGGVSEPLSLNGEHLSQHGDQRRALFQMLAKAHSCKALITCSIRPGEGEQVESALECGLVKGHAYGVTAFRKIRIGANLLAVCGTSRLYMVRMRNPWGTADWTGAWSQGSQQWQQVGRYEREKMGLIVRDVGEFWMEFEDFCHYFTDMVVCRLVERCLLWHWGHWRETHCTGEWTHAPLDSTRPTASQSSKTQKVFSSSQLSLPVIVPRGERKEKRLSEKQLHERRENGLKEKKTKDEHKTGPTERGKKTTRENENEFRGKERAVAEQSWGREMDKRSRCGGCINHRETFLHNPQFMFELEGEGDEVLICLQQEDRRMKRREGRGENLPIGFEVLRVEVNRVSRVQCFTEQAASSVYMDSRSITLRVTLEPGRYALLPTTFQPGVTGRFLLRLFSHTHVKLRELKDELPSPSLWQCCVSQPCAVLTLHLHRASSLSKPKQLAPDVYALIKCEEYTIRTRVFKKDGSPEFNTKAIFYRRNPKRKICIEVKEYKNHDNSKKCMASPKFAKTRIHSLFSAFQNNAGGFTHCSDLP</sequence>
<dbReference type="InterPro" id="IPR001300">
    <property type="entry name" value="Peptidase_C2_calpain_cat"/>
</dbReference>
<dbReference type="FunFam" id="2.60.120.380:FF:000009">
    <property type="entry name" value="Calpain-6"/>
    <property type="match status" value="1"/>
</dbReference>
<keyword evidence="24" id="KW-1185">Reference proteome</keyword>
<dbReference type="InterPro" id="IPR008928">
    <property type="entry name" value="6-hairpin_glycosidase_sf"/>
</dbReference>
<dbReference type="Pfam" id="PF00168">
    <property type="entry name" value="C2"/>
    <property type="match status" value="1"/>
</dbReference>
<evidence type="ECO:0000256" key="11">
    <source>
        <dbReference type="ARBA" id="ARBA00022807"/>
    </source>
</evidence>
<dbReference type="FunFam" id="1.50.10.10:FF:000004">
    <property type="entry name" value="Phosphorylase b kinase regulatory subunit"/>
    <property type="match status" value="1"/>
</dbReference>
<keyword evidence="8 19" id="KW-0321">Glycogen metabolism</keyword>
<dbReference type="InterPro" id="IPR000169">
    <property type="entry name" value="Pept_cys_AS"/>
</dbReference>
<evidence type="ECO:0000256" key="8">
    <source>
        <dbReference type="ARBA" id="ARBA00022600"/>
    </source>
</evidence>
<dbReference type="PROSITE" id="PS50203">
    <property type="entry name" value="CALPAIN_CAT"/>
    <property type="match status" value="1"/>
</dbReference>
<protein>
    <recommendedName>
        <fullName evidence="19">Phosphorylase b kinase regulatory subunit</fullName>
    </recommendedName>
</protein>
<comment type="similarity">
    <text evidence="4 19">Belongs to the phosphorylase b kinase regulatory chain family.</text>
</comment>
<keyword evidence="15 19" id="KW-0449">Lipoprotein</keyword>
<evidence type="ECO:0000256" key="12">
    <source>
        <dbReference type="ARBA" id="ARBA00022860"/>
    </source>
</evidence>
<dbReference type="InterPro" id="IPR033883">
    <property type="entry name" value="C2_III"/>
</dbReference>
<evidence type="ECO:0000256" key="18">
    <source>
        <dbReference type="PROSITE-ProRule" id="PRU00239"/>
    </source>
</evidence>
<evidence type="ECO:0000256" key="1">
    <source>
        <dbReference type="ARBA" id="ARBA00002837"/>
    </source>
</evidence>
<dbReference type="GO" id="GO:0005977">
    <property type="term" value="P:glycogen metabolic process"/>
    <property type="evidence" value="ECO:0007669"/>
    <property type="project" value="UniProtKB-UniPathway"/>
</dbReference>
<dbReference type="Pfam" id="PF19292">
    <property type="entry name" value="KPBB_C"/>
    <property type="match status" value="1"/>
</dbReference>
<evidence type="ECO:0000256" key="17">
    <source>
        <dbReference type="PIRSR" id="PIRSR622684-1"/>
    </source>
</evidence>
<evidence type="ECO:0000256" key="10">
    <source>
        <dbReference type="ARBA" id="ARBA00022801"/>
    </source>
</evidence>
<gene>
    <name evidence="23" type="ORF">DAT39_004891</name>
</gene>
<dbReference type="InterPro" id="IPR038765">
    <property type="entry name" value="Papain-like_cys_pep_sf"/>
</dbReference>
<evidence type="ECO:0000256" key="7">
    <source>
        <dbReference type="ARBA" id="ARBA00022553"/>
    </source>
</evidence>
<keyword evidence="11 18" id="KW-0788">Thiol protease</keyword>
<dbReference type="Pfam" id="PF01067">
    <property type="entry name" value="Calpain_III"/>
    <property type="match status" value="1"/>
</dbReference>
<dbReference type="GO" id="GO:0005886">
    <property type="term" value="C:plasma membrane"/>
    <property type="evidence" value="ECO:0007669"/>
    <property type="project" value="UniProtKB-SubCell"/>
</dbReference>
<organism evidence="23 24">
    <name type="scientific">Clarias magur</name>
    <name type="common">Asian catfish</name>
    <name type="synonym">Macropteronotus magur</name>
    <dbReference type="NCBI Taxonomy" id="1594786"/>
    <lineage>
        <taxon>Eukaryota</taxon>
        <taxon>Metazoa</taxon>
        <taxon>Chordata</taxon>
        <taxon>Craniata</taxon>
        <taxon>Vertebrata</taxon>
        <taxon>Euteleostomi</taxon>
        <taxon>Actinopterygii</taxon>
        <taxon>Neopterygii</taxon>
        <taxon>Teleostei</taxon>
        <taxon>Ostariophysi</taxon>
        <taxon>Siluriformes</taxon>
        <taxon>Clariidae</taxon>
        <taxon>Clarias</taxon>
    </lineage>
</organism>
<dbReference type="InterPro" id="IPR008734">
    <property type="entry name" value="PHK_A/B_su"/>
</dbReference>
<dbReference type="InterPro" id="IPR000008">
    <property type="entry name" value="C2_dom"/>
</dbReference>
<evidence type="ECO:0000256" key="13">
    <source>
        <dbReference type="ARBA" id="ARBA00023136"/>
    </source>
</evidence>
<dbReference type="Pfam" id="PF00723">
    <property type="entry name" value="Glyco_hydro_15"/>
    <property type="match status" value="1"/>
</dbReference>
<comment type="similarity">
    <text evidence="5">Belongs to the peptidase C2 family.</text>
</comment>
<evidence type="ECO:0000256" key="6">
    <source>
        <dbReference type="ARBA" id="ARBA00022475"/>
    </source>
</evidence>
<dbReference type="SMART" id="SM00230">
    <property type="entry name" value="CysPc"/>
    <property type="match status" value="1"/>
</dbReference>
<evidence type="ECO:0000313" key="24">
    <source>
        <dbReference type="Proteomes" id="UP000727407"/>
    </source>
</evidence>
<dbReference type="InterPro" id="IPR022684">
    <property type="entry name" value="Calpain_cysteine_protease"/>
</dbReference>
<feature type="active site" evidence="17 18">
    <location>
        <position position="1288"/>
    </location>
</feature>
<evidence type="ECO:0000256" key="5">
    <source>
        <dbReference type="ARBA" id="ARBA00007623"/>
    </source>
</evidence>
<keyword evidence="6 19" id="KW-1003">Cell membrane</keyword>
<dbReference type="PANTHER" id="PTHR10749:SF4">
    <property type="entry name" value="PHOSPHORYLASE B KINASE REGULATORY SUBUNIT ALPHA, SKELETAL MUSCLE ISOFORM"/>
    <property type="match status" value="1"/>
</dbReference>
<dbReference type="OrthoDB" id="5971574at2759"/>
<dbReference type="PROSITE" id="PS00139">
    <property type="entry name" value="THIOL_PROTEASE_CYS"/>
    <property type="match status" value="1"/>
</dbReference>
<dbReference type="EMBL" id="QNUK01000045">
    <property type="protein sequence ID" value="KAF5905407.1"/>
    <property type="molecule type" value="Genomic_DNA"/>
</dbReference>
<evidence type="ECO:0000259" key="22">
    <source>
        <dbReference type="PROSITE" id="PS50203"/>
    </source>
</evidence>
<proteinExistence type="inferred from homology"/>
<dbReference type="CDD" id="cd00214">
    <property type="entry name" value="Calpain_III"/>
    <property type="match status" value="1"/>
</dbReference>
<evidence type="ECO:0000256" key="20">
    <source>
        <dbReference type="SAM" id="MobiDB-lite"/>
    </source>
</evidence>
<keyword evidence="10 18" id="KW-0378">Hydrolase</keyword>
<evidence type="ECO:0000259" key="21">
    <source>
        <dbReference type="PROSITE" id="PS50004"/>
    </source>
</evidence>
<comment type="caution">
    <text evidence="23">The sequence shown here is derived from an EMBL/GenBank/DDBJ whole genome shotgun (WGS) entry which is preliminary data.</text>
</comment>
<keyword evidence="14 19" id="KW-0119">Carbohydrate metabolism</keyword>
<dbReference type="GO" id="GO:0005516">
    <property type="term" value="F:calmodulin binding"/>
    <property type="evidence" value="ECO:0007669"/>
    <property type="project" value="UniProtKB-KW"/>
</dbReference>
<reference evidence="23" key="1">
    <citation type="submission" date="2020-07" db="EMBL/GenBank/DDBJ databases">
        <title>Clarias magur genome sequencing, assembly and annotation.</title>
        <authorList>
            <person name="Kushwaha B."/>
            <person name="Kumar R."/>
            <person name="Das P."/>
            <person name="Joshi C.G."/>
            <person name="Kumar D."/>
            <person name="Nagpure N.S."/>
            <person name="Pandey M."/>
            <person name="Agarwal S."/>
            <person name="Srivastava S."/>
            <person name="Singh M."/>
            <person name="Sahoo L."/>
            <person name="Jayasankar P."/>
            <person name="Meher P.K."/>
            <person name="Koringa P.G."/>
            <person name="Iquebal M.A."/>
            <person name="Das S.P."/>
            <person name="Bit A."/>
            <person name="Patnaik S."/>
            <person name="Patel N."/>
            <person name="Shah T.M."/>
            <person name="Hinsu A."/>
            <person name="Jena J.K."/>
        </authorList>
    </citation>
    <scope>NUCLEOTIDE SEQUENCE</scope>
    <source>
        <strain evidence="23">CIFAMagur01</strain>
        <tissue evidence="23">Testis</tissue>
    </source>
</reference>
<dbReference type="Gene3D" id="3.90.70.10">
    <property type="entry name" value="Cysteine proteinases"/>
    <property type="match status" value="1"/>
</dbReference>
<dbReference type="InterPro" id="IPR035892">
    <property type="entry name" value="C2_domain_sf"/>
</dbReference>
<dbReference type="SUPFAM" id="SSF48208">
    <property type="entry name" value="Six-hairpin glycosidases"/>
    <property type="match status" value="1"/>
</dbReference>
<comment type="function">
    <text evidence="1">Phosphorylase b kinase catalyzes the phosphorylation of serine in certain substrates, including troponin I. The alpha chain may bind calmodulin.</text>
</comment>
<evidence type="ECO:0000256" key="2">
    <source>
        <dbReference type="ARBA" id="ARBA00004342"/>
    </source>
</evidence>
<dbReference type="PANTHER" id="PTHR10749">
    <property type="entry name" value="PHOSPHORYLASE B KINASE REGULATORY SUBUNIT"/>
    <property type="match status" value="1"/>
</dbReference>
<dbReference type="PRINTS" id="PR00704">
    <property type="entry name" value="CALPAIN"/>
</dbReference>
<dbReference type="InterPro" id="IPR036213">
    <property type="entry name" value="Calpain_III_sf"/>
</dbReference>
<dbReference type="InterPro" id="IPR011613">
    <property type="entry name" value="GH15-like"/>
</dbReference>
<dbReference type="SUPFAM" id="SSF54001">
    <property type="entry name" value="Cysteine proteinases"/>
    <property type="match status" value="1"/>
</dbReference>
<dbReference type="PROSITE" id="PS50004">
    <property type="entry name" value="C2"/>
    <property type="match status" value="1"/>
</dbReference>
<evidence type="ECO:0000256" key="4">
    <source>
        <dbReference type="ARBA" id="ARBA00007128"/>
    </source>
</evidence>
<dbReference type="FunFam" id="3.90.70.10:FF:000064">
    <property type="entry name" value="calpain-6"/>
    <property type="match status" value="1"/>
</dbReference>
<feature type="domain" description="C2" evidence="21">
    <location>
        <begin position="1802"/>
        <end position="1926"/>
    </location>
</feature>
<dbReference type="GO" id="GO:0004198">
    <property type="term" value="F:calcium-dependent cysteine-type endopeptidase activity"/>
    <property type="evidence" value="ECO:0007669"/>
    <property type="project" value="InterPro"/>
</dbReference>
<feature type="non-terminal residue" evidence="23">
    <location>
        <position position="1929"/>
    </location>
</feature>
<dbReference type="Pfam" id="PF00648">
    <property type="entry name" value="Peptidase_C2"/>
    <property type="match status" value="1"/>
</dbReference>
<accession>A0A8J4UTB1</accession>
<dbReference type="InterPro" id="IPR045583">
    <property type="entry name" value="KPBA/B_C"/>
</dbReference>
<dbReference type="SMART" id="SM00720">
    <property type="entry name" value="calpain_III"/>
    <property type="match status" value="1"/>
</dbReference>